<dbReference type="PANTHER" id="PTHR10210:SF41">
    <property type="entry name" value="RIBOSE-PHOSPHATE PYROPHOSPHOKINASE 1, CHLOROPLASTIC"/>
    <property type="match status" value="1"/>
</dbReference>
<evidence type="ECO:0000313" key="12">
    <source>
        <dbReference type="EMBL" id="KGI21629.1"/>
    </source>
</evidence>
<proteinExistence type="predicted"/>
<protein>
    <recommendedName>
        <fullName evidence="1">ribose-phosphate diphosphokinase</fullName>
        <ecNumber evidence="1">2.7.6.1</ecNumber>
    </recommendedName>
</protein>
<dbReference type="Gene3D" id="3.40.50.2020">
    <property type="match status" value="2"/>
</dbReference>
<dbReference type="GO" id="GO:0016301">
    <property type="term" value="F:kinase activity"/>
    <property type="evidence" value="ECO:0007669"/>
    <property type="project" value="UniProtKB-KW"/>
</dbReference>
<evidence type="ECO:0000259" key="11">
    <source>
        <dbReference type="Pfam" id="PF13793"/>
    </source>
</evidence>
<keyword evidence="6" id="KW-0547">Nucleotide-binding</keyword>
<dbReference type="EMBL" id="JRPQ01000137">
    <property type="protein sequence ID" value="KGI21629.1"/>
    <property type="molecule type" value="Genomic_DNA"/>
</dbReference>
<evidence type="ECO:0000256" key="10">
    <source>
        <dbReference type="ARBA" id="ARBA00049535"/>
    </source>
</evidence>
<dbReference type="Proteomes" id="UP000029723">
    <property type="component" value="Unassembled WGS sequence"/>
</dbReference>
<accession>A0A098YQN0</accession>
<evidence type="ECO:0000313" key="13">
    <source>
        <dbReference type="Proteomes" id="UP000029723"/>
    </source>
</evidence>
<dbReference type="InterPro" id="IPR029057">
    <property type="entry name" value="PRTase-like"/>
</dbReference>
<sequence length="312" mass="34170">MSDNDSFLIFSGTKTRYLAEKICASLGCPLGNMVMTKFSDGEFAVSYEESIRGKNVFLVQSTFPNSDNLMELLLMIDAAKRASARHIIAVIPYFGWARQDRKDKPRVSIGAKLVADLLSCAGIDRLITMDLHADQIQGFFNVPVDHLYASGVILPYLQSLKLDNLVIASPDVGGSKRANTYAKYLGCPLVLCNKTRARANEVESMQIIGDVNGKNVVLIDDMVDTAGTITKAADVMKAAGALSVRAMASHCVMSGPANERVQQSSIEEIVFTDSIPYTQRCSKIKQLSVADMFAETIRRVIHNESISSQYLI</sequence>
<comment type="catalytic activity">
    <reaction evidence="10">
        <text>D-ribose 5-phosphate + ATP = 5-phospho-alpha-D-ribose 1-diphosphate + AMP + H(+)</text>
        <dbReference type="Rhea" id="RHEA:15609"/>
        <dbReference type="ChEBI" id="CHEBI:15378"/>
        <dbReference type="ChEBI" id="CHEBI:30616"/>
        <dbReference type="ChEBI" id="CHEBI:58017"/>
        <dbReference type="ChEBI" id="CHEBI:78346"/>
        <dbReference type="ChEBI" id="CHEBI:456215"/>
        <dbReference type="EC" id="2.7.6.1"/>
    </reaction>
</comment>
<dbReference type="SMART" id="SM01400">
    <property type="entry name" value="Pribosyltran_N"/>
    <property type="match status" value="1"/>
</dbReference>
<dbReference type="NCBIfam" id="NF002320">
    <property type="entry name" value="PRK01259.1"/>
    <property type="match status" value="1"/>
</dbReference>
<dbReference type="CDD" id="cd06223">
    <property type="entry name" value="PRTases_typeI"/>
    <property type="match status" value="1"/>
</dbReference>
<keyword evidence="8" id="KW-0067">ATP-binding</keyword>
<comment type="caution">
    <text evidence="12">The sequence shown here is derived from an EMBL/GenBank/DDBJ whole genome shotgun (WGS) entry which is preliminary data.</text>
</comment>
<dbReference type="Pfam" id="PF14572">
    <property type="entry name" value="Pribosyl_synth"/>
    <property type="match status" value="1"/>
</dbReference>
<keyword evidence="9" id="KW-0460">Magnesium</keyword>
<dbReference type="GO" id="GO:0006015">
    <property type="term" value="P:5-phosphoribose 1-diphosphate biosynthetic process"/>
    <property type="evidence" value="ECO:0007669"/>
    <property type="project" value="TreeGrafter"/>
</dbReference>
<dbReference type="AlphaFoldDB" id="A0A098YQN0"/>
<evidence type="ECO:0000256" key="7">
    <source>
        <dbReference type="ARBA" id="ARBA00022777"/>
    </source>
</evidence>
<organism evidence="12 13">
    <name type="scientific">Hoylesella timonensis S9-PR14</name>
    <dbReference type="NCBI Taxonomy" id="1401062"/>
    <lineage>
        <taxon>Bacteria</taxon>
        <taxon>Pseudomonadati</taxon>
        <taxon>Bacteroidota</taxon>
        <taxon>Bacteroidia</taxon>
        <taxon>Bacteroidales</taxon>
        <taxon>Prevotellaceae</taxon>
        <taxon>Hoylesella</taxon>
    </lineage>
</organism>
<dbReference type="EC" id="2.7.6.1" evidence="1"/>
<keyword evidence="3 12" id="KW-0808">Transferase</keyword>
<keyword evidence="2" id="KW-0963">Cytoplasm</keyword>
<evidence type="ECO:0000256" key="6">
    <source>
        <dbReference type="ARBA" id="ARBA00022741"/>
    </source>
</evidence>
<dbReference type="PROSITE" id="PS00114">
    <property type="entry name" value="PRPP_SYNTHASE"/>
    <property type="match status" value="1"/>
</dbReference>
<name>A0A098YQN0_9BACT</name>
<dbReference type="FunFam" id="3.40.50.2020:FF:000002">
    <property type="entry name" value="Ribose-phosphate pyrophosphokinase"/>
    <property type="match status" value="1"/>
</dbReference>
<dbReference type="GO" id="GO:0009156">
    <property type="term" value="P:ribonucleoside monophosphate biosynthetic process"/>
    <property type="evidence" value="ECO:0007669"/>
    <property type="project" value="InterPro"/>
</dbReference>
<evidence type="ECO:0000256" key="8">
    <source>
        <dbReference type="ARBA" id="ARBA00022840"/>
    </source>
</evidence>
<dbReference type="InterPro" id="IPR029099">
    <property type="entry name" value="Pribosyltran_N"/>
</dbReference>
<evidence type="ECO:0000256" key="5">
    <source>
        <dbReference type="ARBA" id="ARBA00022727"/>
    </source>
</evidence>
<reference evidence="12 13" key="1">
    <citation type="submission" date="2014-07" db="EMBL/GenBank/DDBJ databases">
        <authorList>
            <person name="McCorrison J."/>
            <person name="Sanka R."/>
            <person name="Torralba M."/>
            <person name="Gillis M."/>
            <person name="Haft D.H."/>
            <person name="Methe B."/>
            <person name="Sutton G."/>
            <person name="Nelson K.E."/>
        </authorList>
    </citation>
    <scope>NUCLEOTIDE SEQUENCE [LARGE SCALE GENOMIC DNA]</scope>
    <source>
        <strain evidence="12 13">S9-PR14</strain>
    </source>
</reference>
<evidence type="ECO:0000256" key="2">
    <source>
        <dbReference type="ARBA" id="ARBA00022490"/>
    </source>
</evidence>
<feature type="domain" description="Ribose-phosphate pyrophosphokinase N-terminal" evidence="11">
    <location>
        <begin position="8"/>
        <end position="122"/>
    </location>
</feature>
<dbReference type="NCBIfam" id="TIGR01251">
    <property type="entry name" value="ribP_PPkin"/>
    <property type="match status" value="1"/>
</dbReference>
<keyword evidence="7 12" id="KW-0418">Kinase</keyword>
<evidence type="ECO:0000256" key="3">
    <source>
        <dbReference type="ARBA" id="ARBA00022679"/>
    </source>
</evidence>
<dbReference type="RefSeq" id="WP_008125321.1">
    <property type="nucleotide sequence ID" value="NZ_JRPQ01000137.1"/>
</dbReference>
<dbReference type="InterPro" id="IPR000842">
    <property type="entry name" value="PRib_PP_synth_CS"/>
</dbReference>
<evidence type="ECO:0000256" key="4">
    <source>
        <dbReference type="ARBA" id="ARBA00022723"/>
    </source>
</evidence>
<dbReference type="GO" id="GO:0005524">
    <property type="term" value="F:ATP binding"/>
    <property type="evidence" value="ECO:0007669"/>
    <property type="project" value="UniProtKB-KW"/>
</dbReference>
<dbReference type="GO" id="GO:0005737">
    <property type="term" value="C:cytoplasm"/>
    <property type="evidence" value="ECO:0007669"/>
    <property type="project" value="TreeGrafter"/>
</dbReference>
<gene>
    <name evidence="12" type="ORF">HMPREF9304_08910</name>
</gene>
<dbReference type="FunFam" id="3.40.50.2020:FF:000007">
    <property type="entry name" value="Ribose-phosphate pyrophosphokinase"/>
    <property type="match status" value="1"/>
</dbReference>
<dbReference type="Pfam" id="PF13793">
    <property type="entry name" value="Pribosyltran_N"/>
    <property type="match status" value="1"/>
</dbReference>
<dbReference type="GO" id="GO:0002189">
    <property type="term" value="C:ribose phosphate diphosphokinase complex"/>
    <property type="evidence" value="ECO:0007669"/>
    <property type="project" value="TreeGrafter"/>
</dbReference>
<evidence type="ECO:0000256" key="1">
    <source>
        <dbReference type="ARBA" id="ARBA00013247"/>
    </source>
</evidence>
<dbReference type="GO" id="GO:0000287">
    <property type="term" value="F:magnesium ion binding"/>
    <property type="evidence" value="ECO:0007669"/>
    <property type="project" value="InterPro"/>
</dbReference>
<dbReference type="PANTHER" id="PTHR10210">
    <property type="entry name" value="RIBOSE-PHOSPHATE DIPHOSPHOKINASE FAMILY MEMBER"/>
    <property type="match status" value="1"/>
</dbReference>
<dbReference type="OrthoDB" id="9777067at2"/>
<dbReference type="InterPro" id="IPR005946">
    <property type="entry name" value="Rib-P_diPkinase"/>
</dbReference>
<dbReference type="GO" id="GO:0006164">
    <property type="term" value="P:purine nucleotide biosynthetic process"/>
    <property type="evidence" value="ECO:0007669"/>
    <property type="project" value="TreeGrafter"/>
</dbReference>
<dbReference type="GO" id="GO:0004749">
    <property type="term" value="F:ribose phosphate diphosphokinase activity"/>
    <property type="evidence" value="ECO:0007669"/>
    <property type="project" value="UniProtKB-EC"/>
</dbReference>
<keyword evidence="4" id="KW-0479">Metal-binding</keyword>
<evidence type="ECO:0000256" key="9">
    <source>
        <dbReference type="ARBA" id="ARBA00022842"/>
    </source>
</evidence>
<dbReference type="InterPro" id="IPR000836">
    <property type="entry name" value="PRTase_dom"/>
</dbReference>
<keyword evidence="5" id="KW-0545">Nucleotide biosynthesis</keyword>
<dbReference type="SUPFAM" id="SSF53271">
    <property type="entry name" value="PRTase-like"/>
    <property type="match status" value="1"/>
</dbReference>